<accession>A0AAN8EKQ8</accession>
<feature type="compositionally biased region" description="Basic and acidic residues" evidence="1">
    <location>
        <begin position="33"/>
        <end position="42"/>
    </location>
</feature>
<proteinExistence type="predicted"/>
<name>A0AAN8EKQ8_9EURO</name>
<comment type="caution">
    <text evidence="2">The sequence shown here is derived from an EMBL/GenBank/DDBJ whole genome shotgun (WGS) entry which is preliminary data.</text>
</comment>
<evidence type="ECO:0000256" key="1">
    <source>
        <dbReference type="SAM" id="MobiDB-lite"/>
    </source>
</evidence>
<dbReference type="Proteomes" id="UP001316803">
    <property type="component" value="Unassembled WGS sequence"/>
</dbReference>
<sequence length="236" mass="27011">MRQSRSRKFDPMAIESLLNEDDDCSADNTGSVEQRRDTEPSTRPRAQTTRLPEMSRPTVARRETDPVLAQLTAASTSETRLDTSSTPEWQPYRNPKSPSTPRRQSGVRGPRPKYTIEQVLFIWYHRTDLGEPWDQVLEAYRVQFSQSRPKGGLQCKFYRLLEENKVEKVRAQTRSASDSPKDRVGKYGVVQRTTKRFKWMRYEHFHAPPLPQFSGDSVCSSIEQSCCSGCSDCGSP</sequence>
<evidence type="ECO:0000313" key="3">
    <source>
        <dbReference type="Proteomes" id="UP001316803"/>
    </source>
</evidence>
<organism evidence="2 3">
    <name type="scientific">Knufia fluminis</name>
    <dbReference type="NCBI Taxonomy" id="191047"/>
    <lineage>
        <taxon>Eukaryota</taxon>
        <taxon>Fungi</taxon>
        <taxon>Dikarya</taxon>
        <taxon>Ascomycota</taxon>
        <taxon>Pezizomycotina</taxon>
        <taxon>Eurotiomycetes</taxon>
        <taxon>Chaetothyriomycetidae</taxon>
        <taxon>Chaetothyriales</taxon>
        <taxon>Trichomeriaceae</taxon>
        <taxon>Knufia</taxon>
    </lineage>
</organism>
<dbReference type="EMBL" id="JAKLMC020000018">
    <property type="protein sequence ID" value="KAK5951765.1"/>
    <property type="molecule type" value="Genomic_DNA"/>
</dbReference>
<keyword evidence="3" id="KW-1185">Reference proteome</keyword>
<feature type="region of interest" description="Disordered" evidence="1">
    <location>
        <begin position="17"/>
        <end position="111"/>
    </location>
</feature>
<protein>
    <submittedName>
        <fullName evidence="2">Uncharacterized protein</fullName>
    </submittedName>
</protein>
<reference evidence="2 3" key="1">
    <citation type="submission" date="2022-12" db="EMBL/GenBank/DDBJ databases">
        <title>Genomic features and morphological characterization of a novel Knufia sp. strain isolated from spacecraft assembly facility.</title>
        <authorList>
            <person name="Teixeira M."/>
            <person name="Chander A.M."/>
            <person name="Stajich J.E."/>
            <person name="Venkateswaran K."/>
        </authorList>
    </citation>
    <scope>NUCLEOTIDE SEQUENCE [LARGE SCALE GENOMIC DNA]</scope>
    <source>
        <strain evidence="2 3">FJI-L2-BK-P2</strain>
    </source>
</reference>
<gene>
    <name evidence="2" type="ORF">OHC33_007057</name>
</gene>
<evidence type="ECO:0000313" key="2">
    <source>
        <dbReference type="EMBL" id="KAK5951765.1"/>
    </source>
</evidence>
<dbReference type="AlphaFoldDB" id="A0AAN8EKQ8"/>
<feature type="compositionally biased region" description="Polar residues" evidence="1">
    <location>
        <begin position="72"/>
        <end position="88"/>
    </location>
</feature>